<dbReference type="PANTHER" id="PTHR30388:SF6">
    <property type="entry name" value="XANTHINE DEHYDROGENASE SUBUNIT A-RELATED"/>
    <property type="match status" value="1"/>
</dbReference>
<keyword evidence="4" id="KW-1185">Reference proteome</keyword>
<dbReference type="OrthoDB" id="61481at2"/>
<dbReference type="InterPro" id="IPR052698">
    <property type="entry name" value="MoCofactor_Util/Proc"/>
</dbReference>
<dbReference type="Proteomes" id="UP000244940">
    <property type="component" value="Unassembled WGS sequence"/>
</dbReference>
<dbReference type="InterPro" id="IPR014308">
    <property type="entry name" value="Xanthine_DH_XdhC"/>
</dbReference>
<gene>
    <name evidence="3" type="primary">xdhC</name>
    <name evidence="3" type="ORF">C4N9_05820</name>
</gene>
<feature type="domain" description="XdhC- CoxI" evidence="1">
    <location>
        <begin position="14"/>
        <end position="73"/>
    </location>
</feature>
<dbReference type="InterPro" id="IPR003777">
    <property type="entry name" value="XdhC_CoxI"/>
</dbReference>
<evidence type="ECO:0000313" key="4">
    <source>
        <dbReference type="Proteomes" id="UP000244940"/>
    </source>
</evidence>
<comment type="caution">
    <text evidence="3">The sequence shown here is derived from an EMBL/GenBank/DDBJ whole genome shotgun (WGS) entry which is preliminary data.</text>
</comment>
<name>A0A2U2CEK7_9RHOB</name>
<proteinExistence type="predicted"/>
<dbReference type="Pfam" id="PF02625">
    <property type="entry name" value="XdhC_CoxI"/>
    <property type="match status" value="1"/>
</dbReference>
<dbReference type="AlphaFoldDB" id="A0A2U2CEK7"/>
<evidence type="ECO:0000313" key="3">
    <source>
        <dbReference type="EMBL" id="PWE30214.1"/>
    </source>
</evidence>
<dbReference type="NCBIfam" id="TIGR02964">
    <property type="entry name" value="xanthine_xdhC"/>
    <property type="match status" value="1"/>
</dbReference>
<dbReference type="PANTHER" id="PTHR30388">
    <property type="entry name" value="ALDEHYDE OXIDOREDUCTASE MOLYBDENUM COFACTOR ASSEMBLY PROTEIN"/>
    <property type="match status" value="1"/>
</dbReference>
<dbReference type="Pfam" id="PF13478">
    <property type="entry name" value="XdhC_C"/>
    <property type="match status" value="1"/>
</dbReference>
<evidence type="ECO:0000259" key="2">
    <source>
        <dbReference type="Pfam" id="PF13478"/>
    </source>
</evidence>
<organism evidence="3 4">
    <name type="scientific">Pararhodobacter marinus</name>
    <dbReference type="NCBI Taxonomy" id="2184063"/>
    <lineage>
        <taxon>Bacteria</taxon>
        <taxon>Pseudomonadati</taxon>
        <taxon>Pseudomonadota</taxon>
        <taxon>Alphaproteobacteria</taxon>
        <taxon>Rhodobacterales</taxon>
        <taxon>Paracoccaceae</taxon>
        <taxon>Pararhodobacter</taxon>
    </lineage>
</organism>
<dbReference type="RefSeq" id="WP_109532360.1">
    <property type="nucleotide sequence ID" value="NZ_QEYD01000003.1"/>
</dbReference>
<reference evidence="3 4" key="1">
    <citation type="submission" date="2018-05" db="EMBL/GenBank/DDBJ databases">
        <title>Pararhodobacter marina sp. nov., isolated from deep-sea water of the Indian Ocean.</title>
        <authorList>
            <person name="Lai Q.Sr."/>
            <person name="Liu X."/>
            <person name="Shao Z."/>
        </authorList>
    </citation>
    <scope>NUCLEOTIDE SEQUENCE [LARGE SCALE GENOMIC DNA]</scope>
    <source>
        <strain evidence="3 4">CIC4N-9</strain>
    </source>
</reference>
<dbReference type="GeneID" id="94364398"/>
<dbReference type="Gene3D" id="3.40.50.720">
    <property type="entry name" value="NAD(P)-binding Rossmann-like Domain"/>
    <property type="match status" value="1"/>
</dbReference>
<dbReference type="EMBL" id="QEYD01000003">
    <property type="protein sequence ID" value="PWE30214.1"/>
    <property type="molecule type" value="Genomic_DNA"/>
</dbReference>
<dbReference type="InterPro" id="IPR027051">
    <property type="entry name" value="XdhC_Rossmann_dom"/>
</dbReference>
<sequence>MFDRDALARSVKTQGAVVRVVICAHQGSSPREAGAAMLVWADGQSGTIGGGALELDATQKARAMLPGGAARVEKIALGPSLGQCCGGAVTLGYERFDETSLAAIPETGLFVRPVSSQAGTEAPLAIRRAEKAARGEGVAATRYALGWLAEPLSPRARPVWIWGAGHVGRALVSVLAPLPGLSLTWIDTAEARFPQTVPPGVTRRIAEAPQTLVSEAPKDAEHYILTFSHALDLDLCHRALSHGFAACGLIGSASKWARFRSRLQALGHDPRDIARIACPIGDPGFGKHPQAIAVSVAAAILSQPFRVSVKETAR</sequence>
<evidence type="ECO:0000259" key="1">
    <source>
        <dbReference type="Pfam" id="PF02625"/>
    </source>
</evidence>
<feature type="domain" description="XdhC Rossmann" evidence="2">
    <location>
        <begin position="159"/>
        <end position="300"/>
    </location>
</feature>
<protein>
    <submittedName>
        <fullName evidence="3">Xanthine dehydrogenase accessory protein XdhC</fullName>
    </submittedName>
</protein>
<accession>A0A2U2CEK7</accession>